<feature type="region of interest" description="Disordered" evidence="1">
    <location>
        <begin position="72"/>
        <end position="101"/>
    </location>
</feature>
<name>A0AAD6X3I2_9AGAR</name>
<sequence length="391" mass="43409">MSTSTPATAPSLPEIPYAKSDLKDTKKAGLVAMVKRQADKWPGPDIYDAKATTIRRLKAVLLDSRYGFTRANTLSSTQNNPPSRPMSPLTQDDNDPPQEPPLLTRQVKLLIEDQRTSTKRAQTIPLIVIDEDGSAPGEWQASLRDLLERLQESNAAIVGPVRMSYRDPVDVEYWVPFVKVTDSTVLEEAQTNPTLVSIPSSSSLQLCVEHANSDTIPLNTASSAPVFDIHDPGWKPLEHARSRTSVKESSKKKDDNDVEWLKAQFETLPGYQDFRDNQRKVQTNPGIVRSWGFIANASETYFGKVSRVQGRKKIQQASINKALRLGSSAVSEARNATRILKLYGPGGTSPAREVIDRANLIEDPPQGAATLYPFLRDWAKEHDMDMDSTEE</sequence>
<accession>A0AAD6X3I2</accession>
<feature type="compositionally biased region" description="Polar residues" evidence="1">
    <location>
        <begin position="72"/>
        <end position="81"/>
    </location>
</feature>
<evidence type="ECO:0000256" key="1">
    <source>
        <dbReference type="SAM" id="MobiDB-lite"/>
    </source>
</evidence>
<reference evidence="2" key="1">
    <citation type="submission" date="2023-03" db="EMBL/GenBank/DDBJ databases">
        <title>Massive genome expansion in bonnet fungi (Mycena s.s.) driven by repeated elements and novel gene families across ecological guilds.</title>
        <authorList>
            <consortium name="Lawrence Berkeley National Laboratory"/>
            <person name="Harder C.B."/>
            <person name="Miyauchi S."/>
            <person name="Viragh M."/>
            <person name="Kuo A."/>
            <person name="Thoen E."/>
            <person name="Andreopoulos B."/>
            <person name="Lu D."/>
            <person name="Skrede I."/>
            <person name="Drula E."/>
            <person name="Henrissat B."/>
            <person name="Morin E."/>
            <person name="Kohler A."/>
            <person name="Barry K."/>
            <person name="LaButti K."/>
            <person name="Morin E."/>
            <person name="Salamov A."/>
            <person name="Lipzen A."/>
            <person name="Mereny Z."/>
            <person name="Hegedus B."/>
            <person name="Baldrian P."/>
            <person name="Stursova M."/>
            <person name="Weitz H."/>
            <person name="Taylor A."/>
            <person name="Grigoriev I.V."/>
            <person name="Nagy L.G."/>
            <person name="Martin F."/>
            <person name="Kauserud H."/>
        </authorList>
    </citation>
    <scope>NUCLEOTIDE SEQUENCE</scope>
    <source>
        <strain evidence="2">CBHHK200</strain>
    </source>
</reference>
<dbReference type="Proteomes" id="UP001218188">
    <property type="component" value="Unassembled WGS sequence"/>
</dbReference>
<dbReference type="AlphaFoldDB" id="A0AAD6X3I2"/>
<keyword evidence="3" id="KW-1185">Reference proteome</keyword>
<evidence type="ECO:0000313" key="3">
    <source>
        <dbReference type="Proteomes" id="UP001218188"/>
    </source>
</evidence>
<evidence type="ECO:0000313" key="2">
    <source>
        <dbReference type="EMBL" id="KAJ7030849.1"/>
    </source>
</evidence>
<gene>
    <name evidence="2" type="ORF">C8F04DRAFT_1365411</name>
</gene>
<protein>
    <submittedName>
        <fullName evidence="2">Uncharacterized protein</fullName>
    </submittedName>
</protein>
<dbReference type="EMBL" id="JARJCM010000087">
    <property type="protein sequence ID" value="KAJ7030849.1"/>
    <property type="molecule type" value="Genomic_DNA"/>
</dbReference>
<organism evidence="2 3">
    <name type="scientific">Mycena alexandri</name>
    <dbReference type="NCBI Taxonomy" id="1745969"/>
    <lineage>
        <taxon>Eukaryota</taxon>
        <taxon>Fungi</taxon>
        <taxon>Dikarya</taxon>
        <taxon>Basidiomycota</taxon>
        <taxon>Agaricomycotina</taxon>
        <taxon>Agaricomycetes</taxon>
        <taxon>Agaricomycetidae</taxon>
        <taxon>Agaricales</taxon>
        <taxon>Marasmiineae</taxon>
        <taxon>Mycenaceae</taxon>
        <taxon>Mycena</taxon>
    </lineage>
</organism>
<proteinExistence type="predicted"/>
<comment type="caution">
    <text evidence="2">The sequence shown here is derived from an EMBL/GenBank/DDBJ whole genome shotgun (WGS) entry which is preliminary data.</text>
</comment>